<dbReference type="Proteomes" id="UP000008817">
    <property type="component" value="Chromosome"/>
</dbReference>
<protein>
    <submittedName>
        <fullName evidence="2">Uncharacterized protein</fullName>
    </submittedName>
</protein>
<feature type="signal peptide" evidence="1">
    <location>
        <begin position="1"/>
        <end position="19"/>
    </location>
</feature>
<sequence>MRRVTLSMLCLLSSSPAFADAIDDRLKTAEEQVKIDKAAASLIKCWDVAISSAPKEQICLPAREVLDRTYRICDNQEGWLVVVLGGDIDDEEGLKRADLLRERHLDDLATKIAQAKSANGCLR</sequence>
<feature type="chain" id="PRO_5002794394" evidence="1">
    <location>
        <begin position="20"/>
        <end position="123"/>
    </location>
</feature>
<name>B3PQJ7_RHIE6</name>
<keyword evidence="1" id="KW-0732">Signal</keyword>
<proteinExistence type="predicted"/>
<organism evidence="2 3">
    <name type="scientific">Rhizobium etli (strain CIAT 652)</name>
    <dbReference type="NCBI Taxonomy" id="491916"/>
    <lineage>
        <taxon>Bacteria</taxon>
        <taxon>Pseudomonadati</taxon>
        <taxon>Pseudomonadota</taxon>
        <taxon>Alphaproteobacteria</taxon>
        <taxon>Hyphomicrobiales</taxon>
        <taxon>Rhizobiaceae</taxon>
        <taxon>Rhizobium/Agrobacterium group</taxon>
        <taxon>Rhizobium</taxon>
    </lineage>
</organism>
<evidence type="ECO:0000256" key="1">
    <source>
        <dbReference type="SAM" id="SignalP"/>
    </source>
</evidence>
<dbReference type="AlphaFoldDB" id="B3PQJ7"/>
<gene>
    <name evidence="2" type="ordered locus">RHECIAT_CH0000856</name>
</gene>
<evidence type="ECO:0000313" key="2">
    <source>
        <dbReference type="EMBL" id="ACE89843.1"/>
    </source>
</evidence>
<reference evidence="2 3" key="1">
    <citation type="submission" date="2008-04" db="EMBL/GenBank/DDBJ databases">
        <title>Genome diversity and DNA divergence of Rhizobium etli.</title>
        <authorList>
            <person name="Gonzalez V."/>
            <person name="Acosta J.L."/>
            <person name="Santamaria R.I."/>
            <person name="Bustos P."/>
            <person name="Hernandez-Gonzalez I.L."/>
            <person name="Fernandez J.L."/>
            <person name="Diaz R."/>
            <person name="Flores M."/>
            <person name="Mora J."/>
            <person name="Palacios R."/>
            <person name="Davila G."/>
        </authorList>
    </citation>
    <scope>NUCLEOTIDE SEQUENCE [LARGE SCALE GENOMIC DNA]</scope>
    <source>
        <strain evidence="2 3">CIAT 652</strain>
    </source>
</reference>
<accession>B3PQJ7</accession>
<dbReference type="HOGENOM" id="CLU_2013412_0_0_5"/>
<dbReference type="EMBL" id="CP001074">
    <property type="protein sequence ID" value="ACE89843.1"/>
    <property type="molecule type" value="Genomic_DNA"/>
</dbReference>
<evidence type="ECO:0000313" key="3">
    <source>
        <dbReference type="Proteomes" id="UP000008817"/>
    </source>
</evidence>
<dbReference type="KEGG" id="rec:RHECIAT_CH0000856"/>